<comment type="caution">
    <text evidence="3">The sequence shown here is derived from an EMBL/GenBank/DDBJ whole genome shotgun (WGS) entry which is preliminary data.</text>
</comment>
<dbReference type="InterPro" id="IPR006660">
    <property type="entry name" value="Arsenate_reductase-like"/>
</dbReference>
<protein>
    <submittedName>
        <fullName evidence="3">ArsC/Spx/MgsR family protein</fullName>
    </submittedName>
</protein>
<comment type="similarity">
    <text evidence="1 2">Belongs to the ArsC family.</text>
</comment>
<dbReference type="PANTHER" id="PTHR30041">
    <property type="entry name" value="ARSENATE REDUCTASE"/>
    <property type="match status" value="1"/>
</dbReference>
<evidence type="ECO:0000313" key="4">
    <source>
        <dbReference type="Proteomes" id="UP001284537"/>
    </source>
</evidence>
<keyword evidence="4" id="KW-1185">Reference proteome</keyword>
<dbReference type="CDD" id="cd03033">
    <property type="entry name" value="ArsC_15kD"/>
    <property type="match status" value="1"/>
</dbReference>
<dbReference type="EMBL" id="JAXARY010000001">
    <property type="protein sequence ID" value="MDX8126057.1"/>
    <property type="molecule type" value="Genomic_DNA"/>
</dbReference>
<dbReference type="Pfam" id="PF03960">
    <property type="entry name" value="ArsC"/>
    <property type="match status" value="1"/>
</dbReference>
<dbReference type="PROSITE" id="PS51353">
    <property type="entry name" value="ARSC"/>
    <property type="match status" value="1"/>
</dbReference>
<dbReference type="NCBIfam" id="TIGR01616">
    <property type="entry name" value="nitro_assoc"/>
    <property type="match status" value="1"/>
</dbReference>
<proteinExistence type="inferred from homology"/>
<evidence type="ECO:0000313" key="3">
    <source>
        <dbReference type="EMBL" id="MDX8126057.1"/>
    </source>
</evidence>
<dbReference type="Proteomes" id="UP001284537">
    <property type="component" value="Unassembled WGS sequence"/>
</dbReference>
<name>A0ABU4UAN0_9GAMM</name>
<reference evidence="3 4" key="1">
    <citation type="submission" date="2023-11" db="EMBL/GenBank/DDBJ databases">
        <authorList>
            <person name="Ouyang M.-Y."/>
        </authorList>
    </citation>
    <scope>NUCLEOTIDE SEQUENCE [LARGE SCALE GENOMIC DNA]</scope>
    <source>
        <strain evidence="3 4">OY6</strain>
    </source>
</reference>
<dbReference type="Gene3D" id="3.40.30.10">
    <property type="entry name" value="Glutaredoxin"/>
    <property type="match status" value="1"/>
</dbReference>
<dbReference type="InterPro" id="IPR006503">
    <property type="entry name" value="Nase-assoc"/>
</dbReference>
<accession>A0ABU4UAN0</accession>
<dbReference type="PANTHER" id="PTHR30041:SF8">
    <property type="entry name" value="PROTEIN YFFB"/>
    <property type="match status" value="1"/>
</dbReference>
<dbReference type="RefSeq" id="WP_033156078.1">
    <property type="nucleotide sequence ID" value="NZ_JAXARY010000001.1"/>
</dbReference>
<evidence type="ECO:0000256" key="2">
    <source>
        <dbReference type="PROSITE-ProRule" id="PRU01282"/>
    </source>
</evidence>
<sequence>MATVHFYEKPGCLNNTRQKQLLSAAGHLLVVYDLLQQPWGREPGKLRSFFGDMPVADWFNRSAPAVKQGLVDPNAVSADEAIALMVAQPLLIRRPLMEVNEQRVCGFDQQQVDAWLGLAALASQKDLETCPKQSRSEACKP</sequence>
<gene>
    <name evidence="3" type="ORF">QLH52_02075</name>
</gene>
<evidence type="ECO:0000256" key="1">
    <source>
        <dbReference type="ARBA" id="ARBA00007198"/>
    </source>
</evidence>
<dbReference type="InterPro" id="IPR036249">
    <property type="entry name" value="Thioredoxin-like_sf"/>
</dbReference>
<dbReference type="SUPFAM" id="SSF52833">
    <property type="entry name" value="Thioredoxin-like"/>
    <property type="match status" value="1"/>
</dbReference>
<organism evidence="3 4">
    <name type="scientific">Methylomonas defluvii</name>
    <dbReference type="NCBI Taxonomy" id="3045149"/>
    <lineage>
        <taxon>Bacteria</taxon>
        <taxon>Pseudomonadati</taxon>
        <taxon>Pseudomonadota</taxon>
        <taxon>Gammaproteobacteria</taxon>
        <taxon>Methylococcales</taxon>
        <taxon>Methylococcaceae</taxon>
        <taxon>Methylomonas</taxon>
    </lineage>
</organism>